<dbReference type="InterPro" id="IPR002182">
    <property type="entry name" value="NB-ARC"/>
</dbReference>
<dbReference type="FunFam" id="3.40.50.10140:FF:000007">
    <property type="entry name" value="Disease resistance protein (TIR-NBS-LRR class)"/>
    <property type="match status" value="1"/>
</dbReference>
<proteinExistence type="predicted"/>
<dbReference type="InterPro" id="IPR058192">
    <property type="entry name" value="WHD_ROQ1-like"/>
</dbReference>
<keyword evidence="1" id="KW-0433">Leucine-rich repeat</keyword>
<keyword evidence="4" id="KW-0520">NAD</keyword>
<evidence type="ECO:0000256" key="3">
    <source>
        <dbReference type="ARBA" id="ARBA00022821"/>
    </source>
</evidence>
<dbReference type="Gene3D" id="3.80.10.10">
    <property type="entry name" value="Ribonuclease Inhibitor"/>
    <property type="match status" value="3"/>
</dbReference>
<dbReference type="Gene3D" id="3.40.50.300">
    <property type="entry name" value="P-loop containing nucleotide triphosphate hydrolases"/>
    <property type="match status" value="1"/>
</dbReference>
<evidence type="ECO:0000256" key="2">
    <source>
        <dbReference type="ARBA" id="ARBA00022737"/>
    </source>
</evidence>
<organism evidence="6 7">
    <name type="scientific">Eucalyptus globulus</name>
    <name type="common">Tasmanian blue gum</name>
    <dbReference type="NCBI Taxonomy" id="34317"/>
    <lineage>
        <taxon>Eukaryota</taxon>
        <taxon>Viridiplantae</taxon>
        <taxon>Streptophyta</taxon>
        <taxon>Embryophyta</taxon>
        <taxon>Tracheophyta</taxon>
        <taxon>Spermatophyta</taxon>
        <taxon>Magnoliopsida</taxon>
        <taxon>eudicotyledons</taxon>
        <taxon>Gunneridae</taxon>
        <taxon>Pentapetalae</taxon>
        <taxon>rosids</taxon>
        <taxon>malvids</taxon>
        <taxon>Myrtales</taxon>
        <taxon>Myrtaceae</taxon>
        <taxon>Myrtoideae</taxon>
        <taxon>Eucalypteae</taxon>
        <taxon>Eucalyptus</taxon>
    </lineage>
</organism>
<dbReference type="SUPFAM" id="SSF52540">
    <property type="entry name" value="P-loop containing nucleoside triphosphate hydrolases"/>
    <property type="match status" value="1"/>
</dbReference>
<sequence>MNRKSEAEEMAVPAVTAMEAVTAAPASGSHDGESERGLMAVATAAPASSSHDGEFGRGYEVFLSFRGPDTRLTIADSLYEAIKLAGICVFKDDEELRVGKEISGNLLQAIDESRIYIPIFSKNYASSKWCLRELAHIVKSSRDDAEKVILPIFYDVDPDDVKLKTELYRQALQKHENDSGKDTAKQWEEALKEVVRIKGWNLKDYRLHKLTKLMVEEVSSLLWTRQTDVPNHLVGIKDRMDHIMKLLDLGAFDVRFIVIHGMGGIGKTTLAEAVFRQISPQFRGHCCFLKDVRTNDIINLQKKLLFDILNLSRTNLSFIDEGVDVIKTRFLGKKVLIVLDDIDNEDQIMGLAGEPKWFGGGSRIIITTRNIEFLVKEGDDDNLPISISRQFSFYNMPEMNSHDAFQLFCERALGCAKPPTDYVDIANKLINTLGGLPLALSVVGSTLRGKCQRTWKDALCKLKNVMNEDVKKKLMISYEALEINQRQIFLDIACFCFKKEKTTAVKYWDAIFGYPTESEVNILKRMSLIKISNKNKLWMHDQLRDLGRSIIHPESGEIHMKGTRLWSPKDAFHLVRTETGTKDVVALNLGTLDPHKTYIFKRKQFMGLVNLRFLQLNHVNFEGDFKNVFFNLRWLSWSNCPSKFRATNFGLKNLTILMLSGNNVTEDWGGWCQIMVAEQLKILQLEDCPFLRKTPKFSILSQLEKLILGCLRLRKIDKSIGNLQHLDYLVIKSKAIESPPESIGGLKSLRVLRIEWTPSRKPHSIGNLAKVKSLILPRKELQKLPDSIGQLDSLLELDVQYLKISELPHSIGNLERLKVLRIRNSYLEKLPDSIWRLQSLVELDLRDSRIKSLPDCIGNLKKLKVLNLHDSCISELPKTIGMLKNLEVLDACSKHLVGEIPSEIGALSSLKHLYLWEGRFGLPTTINQLTNLRKLCLMFCDSIQQLPELPKSLISLGLRSDSLITIPNCSNLTNLVHLKIIGHSIEEPNTEGIVRLPALKRMTLHIGKMALPPTNFSSLSQLQSLNITYAEPQSLIELPSSLRELLLCDVQSPIDWSDFSNLENLSKLSIDRYSLREIRFEVLGELRKFNELRMSDCPLLKTLPLLPGLKEIQRLYLHQLPQLIEIQGLGELKSLQDLDICKCNSFKSLNESDLSNLQNLKRLRFYGCESLERLLGVPKSCQLKVDDCPRFNRDR</sequence>
<dbReference type="Gene3D" id="1.10.8.430">
    <property type="entry name" value="Helical domain of apoptotic protease-activating factors"/>
    <property type="match status" value="1"/>
</dbReference>
<dbReference type="Pfam" id="PF23598">
    <property type="entry name" value="LRR_14"/>
    <property type="match status" value="2"/>
</dbReference>
<dbReference type="GO" id="GO:0006952">
    <property type="term" value="P:defense response"/>
    <property type="evidence" value="ECO:0007669"/>
    <property type="project" value="UniProtKB-KW"/>
</dbReference>
<evidence type="ECO:0000259" key="5">
    <source>
        <dbReference type="PROSITE" id="PS50104"/>
    </source>
</evidence>
<dbReference type="InterPro" id="IPR032675">
    <property type="entry name" value="LRR_dom_sf"/>
</dbReference>
<keyword evidence="2" id="KW-0677">Repeat</keyword>
<reference evidence="6 7" key="1">
    <citation type="submission" date="2024-11" db="EMBL/GenBank/DDBJ databases">
        <title>Chromosome-level genome assembly of Eucalyptus globulus Labill. provides insights into its genome evolution.</title>
        <authorList>
            <person name="Li X."/>
        </authorList>
    </citation>
    <scope>NUCLEOTIDE SEQUENCE [LARGE SCALE GENOMIC DNA]</scope>
    <source>
        <strain evidence="6">CL2024</strain>
        <tissue evidence="6">Fresh tender leaves</tissue>
    </source>
</reference>
<keyword evidence="3" id="KW-0611">Plant defense</keyword>
<dbReference type="InterPro" id="IPR027417">
    <property type="entry name" value="P-loop_NTPase"/>
</dbReference>
<accession>A0ABD3KJB6</accession>
<comment type="caution">
    <text evidence="6">The sequence shown here is derived from an EMBL/GenBank/DDBJ whole genome shotgun (WGS) entry which is preliminary data.</text>
</comment>
<dbReference type="SUPFAM" id="SSF52200">
    <property type="entry name" value="Toll/Interleukin receptor TIR domain"/>
    <property type="match status" value="1"/>
</dbReference>
<dbReference type="Pfam" id="PF01582">
    <property type="entry name" value="TIR"/>
    <property type="match status" value="1"/>
</dbReference>
<dbReference type="Pfam" id="PF23282">
    <property type="entry name" value="WHD_ROQ1"/>
    <property type="match status" value="1"/>
</dbReference>
<dbReference type="InterPro" id="IPR035897">
    <property type="entry name" value="Toll_tir_struct_dom_sf"/>
</dbReference>
<dbReference type="InterPro" id="IPR055414">
    <property type="entry name" value="LRR_R13L4/SHOC2-like"/>
</dbReference>
<dbReference type="InterPro" id="IPR044974">
    <property type="entry name" value="Disease_R_plants"/>
</dbReference>
<dbReference type="Gene3D" id="3.40.50.10140">
    <property type="entry name" value="Toll/interleukin-1 receptor homology (TIR) domain"/>
    <property type="match status" value="1"/>
</dbReference>
<dbReference type="InterPro" id="IPR042197">
    <property type="entry name" value="Apaf_helical"/>
</dbReference>
<dbReference type="SUPFAM" id="SSF52047">
    <property type="entry name" value="RNI-like"/>
    <property type="match status" value="1"/>
</dbReference>
<dbReference type="SMART" id="SM00255">
    <property type="entry name" value="TIR"/>
    <property type="match status" value="1"/>
</dbReference>
<dbReference type="AlphaFoldDB" id="A0ABD3KJB6"/>
<evidence type="ECO:0000313" key="6">
    <source>
        <dbReference type="EMBL" id="KAL3739287.1"/>
    </source>
</evidence>
<evidence type="ECO:0000256" key="1">
    <source>
        <dbReference type="ARBA" id="ARBA00022614"/>
    </source>
</evidence>
<evidence type="ECO:0000256" key="4">
    <source>
        <dbReference type="ARBA" id="ARBA00023027"/>
    </source>
</evidence>
<dbReference type="PANTHER" id="PTHR11017:SF570">
    <property type="entry name" value="DISEASE RESISTANCE PROTEIN (TIR-NBS CLASS)-RELATED"/>
    <property type="match status" value="1"/>
</dbReference>
<dbReference type="Pfam" id="PF00931">
    <property type="entry name" value="NB-ARC"/>
    <property type="match status" value="1"/>
</dbReference>
<protein>
    <recommendedName>
        <fullName evidence="5">TIR domain-containing protein</fullName>
    </recommendedName>
</protein>
<dbReference type="InterPro" id="IPR003591">
    <property type="entry name" value="Leu-rich_rpt_typical-subtyp"/>
</dbReference>
<dbReference type="EMBL" id="JBJKBG010000005">
    <property type="protein sequence ID" value="KAL3739287.1"/>
    <property type="molecule type" value="Genomic_DNA"/>
</dbReference>
<dbReference type="PRINTS" id="PR00364">
    <property type="entry name" value="DISEASERSIST"/>
</dbReference>
<evidence type="ECO:0000313" key="7">
    <source>
        <dbReference type="Proteomes" id="UP001634007"/>
    </source>
</evidence>
<dbReference type="SMART" id="SM00369">
    <property type="entry name" value="LRR_TYP"/>
    <property type="match status" value="5"/>
</dbReference>
<dbReference type="SUPFAM" id="SSF52058">
    <property type="entry name" value="L domain-like"/>
    <property type="match status" value="2"/>
</dbReference>
<dbReference type="GO" id="GO:0051707">
    <property type="term" value="P:response to other organism"/>
    <property type="evidence" value="ECO:0007669"/>
    <property type="project" value="UniProtKB-ARBA"/>
</dbReference>
<keyword evidence="7" id="KW-1185">Reference proteome</keyword>
<dbReference type="InterPro" id="IPR000157">
    <property type="entry name" value="TIR_dom"/>
</dbReference>
<name>A0ABD3KJB6_EUCGL</name>
<feature type="domain" description="TIR" evidence="5">
    <location>
        <begin position="57"/>
        <end position="222"/>
    </location>
</feature>
<dbReference type="PROSITE" id="PS50104">
    <property type="entry name" value="TIR"/>
    <property type="match status" value="1"/>
</dbReference>
<gene>
    <name evidence="6" type="ORF">ACJRO7_020659</name>
</gene>
<dbReference type="Proteomes" id="UP001634007">
    <property type="component" value="Unassembled WGS sequence"/>
</dbReference>
<dbReference type="PANTHER" id="PTHR11017">
    <property type="entry name" value="LEUCINE-RICH REPEAT-CONTAINING PROTEIN"/>
    <property type="match status" value="1"/>
</dbReference>